<comment type="caution">
    <text evidence="2">The sequence shown here is derived from an EMBL/GenBank/DDBJ whole genome shotgun (WGS) entry which is preliminary data.</text>
</comment>
<dbReference type="AlphaFoldDB" id="J8QHT0"/>
<dbReference type="VEuPathDB" id="FungiDB:A1Q1_07868"/>
<accession>J8QHT0</accession>
<dbReference type="HOGENOM" id="CLU_769846_0_0_1"/>
<dbReference type="KEGG" id="tasa:A1Q1_07868"/>
<feature type="compositionally biased region" description="Basic residues" evidence="1">
    <location>
        <begin position="296"/>
        <end position="312"/>
    </location>
</feature>
<dbReference type="EMBL" id="ALBS01000007">
    <property type="protein sequence ID" value="EJT53193.1"/>
    <property type="molecule type" value="Genomic_DNA"/>
</dbReference>
<sequence>MVLPTFCTEEVGVGSAILSRLAWLFPQGFGAVYPDLLPPSTRNSVACRLIASSRSQTVVRRCCWLVSGFGHRAQDQGRGRADGNGCTALRHLAQLREQGRYATALDWARLGSRPLGHGRRPRGPRRSRRCAGLVWSGLRSGHLGWDLDIWAGVWTFGLGPGHLGWGLVLWAMVIDHADPGVLATLAEVSRRVRTVVLGRHKPPFANSSDKKVQTTDLSHLGVKLKDLRICKPETEIAKAKRLLKEISSYGYGAGESFYATGDSFRRKAELDAVQVTELAVEGSADGTEDADTNGKGKVKGKGKGKVKGKGKGKVKDKGKGKGTAEDDEEEVEEGDEGLELNIDNDDADATYADAFDIEME</sequence>
<dbReference type="RefSeq" id="XP_014184289.1">
    <property type="nucleotide sequence ID" value="XM_014328814.1"/>
</dbReference>
<dbReference type="Proteomes" id="UP000002748">
    <property type="component" value="Unassembled WGS sequence"/>
</dbReference>
<gene>
    <name evidence="2" type="ORF">A1Q1_07868</name>
</gene>
<feature type="compositionally biased region" description="Acidic residues" evidence="1">
    <location>
        <begin position="325"/>
        <end position="348"/>
    </location>
</feature>
<organism evidence="2 3">
    <name type="scientific">Trichosporon asahii var. asahii (strain ATCC 90039 / CBS 2479 / JCM 2466 / KCTC 7840 / NBRC 103889/ NCYC 2677 / UAMH 7654)</name>
    <name type="common">Yeast</name>
    <dbReference type="NCBI Taxonomy" id="1186058"/>
    <lineage>
        <taxon>Eukaryota</taxon>
        <taxon>Fungi</taxon>
        <taxon>Dikarya</taxon>
        <taxon>Basidiomycota</taxon>
        <taxon>Agaricomycotina</taxon>
        <taxon>Tremellomycetes</taxon>
        <taxon>Trichosporonales</taxon>
        <taxon>Trichosporonaceae</taxon>
        <taxon>Trichosporon</taxon>
    </lineage>
</organism>
<reference evidence="2 3" key="1">
    <citation type="journal article" date="2012" name="Eukaryot. Cell">
        <title>Draft genome sequence of CBS 2479, the standard type strain of Trichosporon asahii.</title>
        <authorList>
            <person name="Yang R.Y."/>
            <person name="Li H.T."/>
            <person name="Zhu H."/>
            <person name="Zhou G.P."/>
            <person name="Wang M."/>
            <person name="Wang L."/>
        </authorList>
    </citation>
    <scope>NUCLEOTIDE SEQUENCE [LARGE SCALE GENOMIC DNA]</scope>
    <source>
        <strain evidence="3">ATCC 90039 / CBS 2479 / JCM 2466 / KCTC 7840 / NCYC 2677 / UAMH 7654</strain>
    </source>
</reference>
<proteinExistence type="predicted"/>
<name>J8QHT0_TRIAS</name>
<evidence type="ECO:0000313" key="3">
    <source>
        <dbReference type="Proteomes" id="UP000002748"/>
    </source>
</evidence>
<feature type="region of interest" description="Disordered" evidence="1">
    <location>
        <begin position="282"/>
        <end position="360"/>
    </location>
</feature>
<dbReference type="GeneID" id="25991380"/>
<evidence type="ECO:0000313" key="2">
    <source>
        <dbReference type="EMBL" id="EJT53193.1"/>
    </source>
</evidence>
<feature type="compositionally biased region" description="Basic and acidic residues" evidence="1">
    <location>
        <begin position="313"/>
        <end position="324"/>
    </location>
</feature>
<protein>
    <submittedName>
        <fullName evidence="2">Uncharacterized protein</fullName>
    </submittedName>
</protein>
<evidence type="ECO:0000256" key="1">
    <source>
        <dbReference type="SAM" id="MobiDB-lite"/>
    </source>
</evidence>